<keyword evidence="2" id="KW-1185">Reference proteome</keyword>
<gene>
    <name evidence="1" type="ORF">BV25DRAFT_1842193</name>
</gene>
<dbReference type="Proteomes" id="UP000814140">
    <property type="component" value="Unassembled WGS sequence"/>
</dbReference>
<proteinExistence type="predicted"/>
<name>A0ACB8SL40_9AGAM</name>
<protein>
    <submittedName>
        <fullName evidence="1">Uncharacterized protein</fullName>
    </submittedName>
</protein>
<comment type="caution">
    <text evidence="1">The sequence shown here is derived from an EMBL/GenBank/DDBJ whole genome shotgun (WGS) entry which is preliminary data.</text>
</comment>
<reference evidence="1" key="2">
    <citation type="journal article" date="2022" name="New Phytol.">
        <title>Evolutionary transition to the ectomycorrhizal habit in the genomes of a hyperdiverse lineage of mushroom-forming fungi.</title>
        <authorList>
            <person name="Looney B."/>
            <person name="Miyauchi S."/>
            <person name="Morin E."/>
            <person name="Drula E."/>
            <person name="Courty P.E."/>
            <person name="Kohler A."/>
            <person name="Kuo A."/>
            <person name="LaButti K."/>
            <person name="Pangilinan J."/>
            <person name="Lipzen A."/>
            <person name="Riley R."/>
            <person name="Andreopoulos W."/>
            <person name="He G."/>
            <person name="Johnson J."/>
            <person name="Nolan M."/>
            <person name="Tritt A."/>
            <person name="Barry K.W."/>
            <person name="Grigoriev I.V."/>
            <person name="Nagy L.G."/>
            <person name="Hibbett D."/>
            <person name="Henrissat B."/>
            <person name="Matheny P.B."/>
            <person name="Labbe J."/>
            <person name="Martin F.M."/>
        </authorList>
    </citation>
    <scope>NUCLEOTIDE SEQUENCE</scope>
    <source>
        <strain evidence="1">HHB10654</strain>
    </source>
</reference>
<sequence length="794" mass="90225">MPPLPTYPRISIHRQHGRAFVHIEQHPPASISIPDPSNTESYTDSYGRIQPWDWVTNMDWWDDVRPWRAFIPSHARFGALPPDVEWILPSQADRTEVEPTGTGWTFRAPTALVRAYEDYVHRINGLKPILEEFGGLPSGIAQPPPFPESATVASLIADQQDLRAAYWQWRRPLMEWLGYLRWLIARGGPTWRHIPSIPDGTPLRAFLNAVVIPPFPRGATFDIIEYQSWSNTRRDALQLLMDRKVNLCYTWGAHHAERQELARFRLQNWHLPLPPPIPEQTTILVEHWKDLRGWRSTTRSQRQAWHQAFRYAELKDPDEYVNVRVYAADAGIADTGDDWDYQDGDTPDLPETEKNYRLDSIQPILSPSPALRRWIAGSKDRRPPAPPPFPFVHIPSPPPAQDAGQSSHTASLENQEAVSQPTASPPQSPPRRIATPPLVNQGQEALSTENATQGTQREPRNDSMAYQEYADSLMSDVHQDFRENTPEPGQDDVDNSANTSSPATPLYQPLIHRLSSTSPTEEIETLDNDSLMQDEDTASQMSVELHFDARRTGPFTQWLNEHSGGEDQMIIPHCPTDATPFTIENEFYPTAVISLDPISEIALGSLFERAPTSEGDDLLRYALEFGVRLHISWNTAWGNQLQAIARNGQAPYPLPDWYQALLAPLPPPNPLDPTQLTSHWKARMSSLCQHHESVYLLQYGGIIWRIIRHFLPDNIMYDALRLPTELYFNHGVLYHTGTGHSERPDNDFQDPLLATVLGTVLVRQTPHTLLPPPDVWADSATFNGFWNELTETRF</sequence>
<organism evidence="1 2">
    <name type="scientific">Artomyces pyxidatus</name>
    <dbReference type="NCBI Taxonomy" id="48021"/>
    <lineage>
        <taxon>Eukaryota</taxon>
        <taxon>Fungi</taxon>
        <taxon>Dikarya</taxon>
        <taxon>Basidiomycota</taxon>
        <taxon>Agaricomycotina</taxon>
        <taxon>Agaricomycetes</taxon>
        <taxon>Russulales</taxon>
        <taxon>Auriscalpiaceae</taxon>
        <taxon>Artomyces</taxon>
    </lineage>
</organism>
<accession>A0ACB8SL40</accession>
<dbReference type="EMBL" id="MU277261">
    <property type="protein sequence ID" value="KAI0056588.1"/>
    <property type="molecule type" value="Genomic_DNA"/>
</dbReference>
<evidence type="ECO:0000313" key="2">
    <source>
        <dbReference type="Proteomes" id="UP000814140"/>
    </source>
</evidence>
<evidence type="ECO:0000313" key="1">
    <source>
        <dbReference type="EMBL" id="KAI0056588.1"/>
    </source>
</evidence>
<reference evidence="1" key="1">
    <citation type="submission" date="2021-03" db="EMBL/GenBank/DDBJ databases">
        <authorList>
            <consortium name="DOE Joint Genome Institute"/>
            <person name="Ahrendt S."/>
            <person name="Looney B.P."/>
            <person name="Miyauchi S."/>
            <person name="Morin E."/>
            <person name="Drula E."/>
            <person name="Courty P.E."/>
            <person name="Chicoki N."/>
            <person name="Fauchery L."/>
            <person name="Kohler A."/>
            <person name="Kuo A."/>
            <person name="Labutti K."/>
            <person name="Pangilinan J."/>
            <person name="Lipzen A."/>
            <person name="Riley R."/>
            <person name="Andreopoulos W."/>
            <person name="He G."/>
            <person name="Johnson J."/>
            <person name="Barry K.W."/>
            <person name="Grigoriev I.V."/>
            <person name="Nagy L."/>
            <person name="Hibbett D."/>
            <person name="Henrissat B."/>
            <person name="Matheny P.B."/>
            <person name="Labbe J."/>
            <person name="Martin F."/>
        </authorList>
    </citation>
    <scope>NUCLEOTIDE SEQUENCE</scope>
    <source>
        <strain evidence="1">HHB10654</strain>
    </source>
</reference>